<dbReference type="Pfam" id="PF01047">
    <property type="entry name" value="MarR"/>
    <property type="match status" value="1"/>
</dbReference>
<dbReference type="Gene3D" id="6.10.140.1680">
    <property type="match status" value="1"/>
</dbReference>
<dbReference type="AlphaFoldDB" id="A0A0P0N5S5"/>
<dbReference type="GO" id="GO:0003700">
    <property type="term" value="F:DNA-binding transcription factor activity"/>
    <property type="evidence" value="ECO:0007669"/>
    <property type="project" value="InterPro"/>
</dbReference>
<dbReference type="eggNOG" id="COG1846">
    <property type="taxonomic scope" value="Bacteria"/>
</dbReference>
<dbReference type="NCBIfam" id="NF038251">
    <property type="entry name" value="AdcR_fam_Zn_TF"/>
    <property type="match status" value="1"/>
</dbReference>
<dbReference type="Proteomes" id="UP000238573">
    <property type="component" value="Unassembled WGS sequence"/>
</dbReference>
<dbReference type="InterPro" id="IPR052067">
    <property type="entry name" value="Metal_resp_HTH_trans_reg"/>
</dbReference>
<dbReference type="Gene3D" id="1.10.10.10">
    <property type="entry name" value="Winged helix-like DNA-binding domain superfamily/Winged helix DNA-binding domain"/>
    <property type="match status" value="1"/>
</dbReference>
<dbReference type="PANTHER" id="PTHR35790:SF4">
    <property type="entry name" value="HTH-TYPE TRANSCRIPTIONAL REGULATOR PCHR"/>
    <property type="match status" value="1"/>
</dbReference>
<dbReference type="InterPro" id="IPR036390">
    <property type="entry name" value="WH_DNA-bd_sf"/>
</dbReference>
<dbReference type="Gene3D" id="6.10.250.2360">
    <property type="match status" value="1"/>
</dbReference>
<dbReference type="PANTHER" id="PTHR35790">
    <property type="entry name" value="HTH-TYPE TRANSCRIPTIONAL REGULATOR PCHR"/>
    <property type="match status" value="1"/>
</dbReference>
<dbReference type="InterPro" id="IPR000835">
    <property type="entry name" value="HTH_MarR-typ"/>
</dbReference>
<sequence>MSQLAHEMDHFLNEIILKAENQHEILIGSCTSGMPLTNTQEHILMLLSEESLTNSELAKRLNVSQAAVTKAIKSLIKQEMLEPFKNQKDARVIFYRLTELAKPVAVEHHHHHQHTLEIYEKIANQYTPNEQATIQKFLETLVGEIGK</sequence>
<evidence type="ECO:0000313" key="2">
    <source>
        <dbReference type="Proteomes" id="UP000238573"/>
    </source>
</evidence>
<dbReference type="InterPro" id="IPR036388">
    <property type="entry name" value="WH-like_DNA-bd_sf"/>
</dbReference>
<name>A0A0P0N5S5_STRAP</name>
<dbReference type="RefSeq" id="WP_057489507.1">
    <property type="nucleotide sequence ID" value="NZ_CP012805.1"/>
</dbReference>
<dbReference type="InterPro" id="IPR047894">
    <property type="entry name" value="AdcR-like"/>
</dbReference>
<dbReference type="SMART" id="SM00347">
    <property type="entry name" value="HTH_MARR"/>
    <property type="match status" value="1"/>
</dbReference>
<dbReference type="GO" id="GO:0008270">
    <property type="term" value="F:zinc ion binding"/>
    <property type="evidence" value="ECO:0007669"/>
    <property type="project" value="InterPro"/>
</dbReference>
<dbReference type="SUPFAM" id="SSF46785">
    <property type="entry name" value="Winged helix' DNA-binding domain"/>
    <property type="match status" value="1"/>
</dbReference>
<organism evidence="1 2">
    <name type="scientific">Streptococcus anginosus</name>
    <dbReference type="NCBI Taxonomy" id="1328"/>
    <lineage>
        <taxon>Bacteria</taxon>
        <taxon>Bacillati</taxon>
        <taxon>Bacillota</taxon>
        <taxon>Bacilli</taxon>
        <taxon>Lactobacillales</taxon>
        <taxon>Streptococcaceae</taxon>
        <taxon>Streptococcus</taxon>
        <taxon>Streptococcus anginosus group</taxon>
    </lineage>
</organism>
<reference evidence="1 2" key="1">
    <citation type="journal article" date="1993" name="J. Dent. Res.">
        <title>The isolation and characterization of milleri group streptococci from dental periapical abscesses.</title>
        <authorList>
            <person name="Fisher L.E."/>
            <person name="Russell R.R."/>
        </authorList>
    </citation>
    <scope>NUCLEOTIDE SEQUENCE [LARGE SCALE GENOMIC DNA]</scope>
    <source>
        <strain evidence="1 2">OUP21</strain>
    </source>
</reference>
<evidence type="ECO:0000313" key="1">
    <source>
        <dbReference type="EMBL" id="PRT72602.1"/>
    </source>
</evidence>
<protein>
    <submittedName>
        <fullName evidence="1">MarR family transcriptional regulator</fullName>
    </submittedName>
</protein>
<gene>
    <name evidence="1" type="ORF">C6A27_00725</name>
</gene>
<proteinExistence type="predicted"/>
<dbReference type="InterPro" id="IPR011991">
    <property type="entry name" value="ArsR-like_HTH"/>
</dbReference>
<comment type="caution">
    <text evidence="1">The sequence shown here is derived from an EMBL/GenBank/DDBJ whole genome shotgun (WGS) entry which is preliminary data.</text>
</comment>
<dbReference type="STRING" id="862971.SANR_0116"/>
<dbReference type="EMBL" id="PVSZ01000002">
    <property type="protein sequence ID" value="PRT72602.1"/>
    <property type="molecule type" value="Genomic_DNA"/>
</dbReference>
<dbReference type="PROSITE" id="PS50995">
    <property type="entry name" value="HTH_MARR_2"/>
    <property type="match status" value="1"/>
</dbReference>
<dbReference type="CDD" id="cd00090">
    <property type="entry name" value="HTH_ARSR"/>
    <property type="match status" value="1"/>
</dbReference>
<accession>A0A0P0N5S5</accession>